<reference evidence="3" key="1">
    <citation type="submission" date="2020-06" db="EMBL/GenBank/DDBJ databases">
        <title>WGS assembly of Ceratodon purpureus strain R40.</title>
        <authorList>
            <person name="Carey S.B."/>
            <person name="Jenkins J."/>
            <person name="Shu S."/>
            <person name="Lovell J.T."/>
            <person name="Sreedasyam A."/>
            <person name="Maumus F."/>
            <person name="Tiley G.P."/>
            <person name="Fernandez-Pozo N."/>
            <person name="Barry K."/>
            <person name="Chen C."/>
            <person name="Wang M."/>
            <person name="Lipzen A."/>
            <person name="Daum C."/>
            <person name="Saski C.A."/>
            <person name="Payton A.C."/>
            <person name="Mcbreen J.C."/>
            <person name="Conrad R.E."/>
            <person name="Kollar L.M."/>
            <person name="Olsson S."/>
            <person name="Huttunen S."/>
            <person name="Landis J.B."/>
            <person name="Wickett N.J."/>
            <person name="Johnson M.G."/>
            <person name="Rensing S.A."/>
            <person name="Grimwood J."/>
            <person name="Schmutz J."/>
            <person name="Mcdaniel S.F."/>
        </authorList>
    </citation>
    <scope>NUCLEOTIDE SEQUENCE</scope>
    <source>
        <strain evidence="3">R40</strain>
    </source>
</reference>
<dbReference type="InterPro" id="IPR059179">
    <property type="entry name" value="MLKL-like_MCAfunc"/>
</dbReference>
<dbReference type="InterPro" id="IPR016024">
    <property type="entry name" value="ARM-type_fold"/>
</dbReference>
<evidence type="ECO:0000259" key="2">
    <source>
        <dbReference type="Pfam" id="PF25055"/>
    </source>
</evidence>
<name>A0A8T0J857_CERPU</name>
<dbReference type="Proteomes" id="UP000822688">
    <property type="component" value="Chromosome 1"/>
</dbReference>
<dbReference type="Gene3D" id="1.20.930.20">
    <property type="entry name" value="Adaptor protein Cbl, N-terminal domain"/>
    <property type="match status" value="1"/>
</dbReference>
<dbReference type="SUPFAM" id="SSF48371">
    <property type="entry name" value="ARM repeat"/>
    <property type="match status" value="1"/>
</dbReference>
<feature type="compositionally biased region" description="Polar residues" evidence="1">
    <location>
        <begin position="339"/>
        <end position="364"/>
    </location>
</feature>
<accession>A0A8T0J857</accession>
<protein>
    <recommendedName>
        <fullName evidence="2">DUF7792 domain-containing protein</fullName>
    </recommendedName>
</protein>
<keyword evidence="4" id="KW-1185">Reference proteome</keyword>
<dbReference type="PANTHER" id="PTHR46168:SF1">
    <property type="entry name" value="ARMADILLO REPEAT ONLY 4"/>
    <property type="match status" value="1"/>
</dbReference>
<dbReference type="InterPro" id="IPR011989">
    <property type="entry name" value="ARM-like"/>
</dbReference>
<dbReference type="Gene3D" id="1.25.10.10">
    <property type="entry name" value="Leucine-rich Repeat Variant"/>
    <property type="match status" value="2"/>
</dbReference>
<dbReference type="InterPro" id="IPR056694">
    <property type="entry name" value="DUF7792"/>
</dbReference>
<organism evidence="3 4">
    <name type="scientific">Ceratodon purpureus</name>
    <name type="common">Fire moss</name>
    <name type="synonym">Dicranum purpureum</name>
    <dbReference type="NCBI Taxonomy" id="3225"/>
    <lineage>
        <taxon>Eukaryota</taxon>
        <taxon>Viridiplantae</taxon>
        <taxon>Streptophyta</taxon>
        <taxon>Embryophyta</taxon>
        <taxon>Bryophyta</taxon>
        <taxon>Bryophytina</taxon>
        <taxon>Bryopsida</taxon>
        <taxon>Dicranidae</taxon>
        <taxon>Pseudoditrichales</taxon>
        <taxon>Ditrichaceae</taxon>
        <taxon>Ceratodon</taxon>
    </lineage>
</organism>
<dbReference type="AlphaFoldDB" id="A0A8T0J857"/>
<dbReference type="PANTHER" id="PTHR46168">
    <property type="entry name" value="ARMADILLO REPEAT ONLY 4"/>
    <property type="match status" value="1"/>
</dbReference>
<dbReference type="SMART" id="SM00185">
    <property type="entry name" value="ARM"/>
    <property type="match status" value="3"/>
</dbReference>
<evidence type="ECO:0000313" key="3">
    <source>
        <dbReference type="EMBL" id="KAG0591705.1"/>
    </source>
</evidence>
<sequence>MDPRMQFTPVQNESRIEDLLVVPIGLTDHVRKAVEKAESFKQECAEVSRKVDTLGKLLRQAARFASTSAVGLYESPTRRIMVEVEKTLQKASTLVKKCKRSGMLKRVITITNGSDFRRLNQHLENSIVDVRWLLNISATGEDRPDFTGLPPIASTDPILAMVWEHVSIVHVGSDEERADGAAYLADLAKDDRNAKIIVEEGGVTPLLRLLREGTVAGQEEAAKALGCLAKEKERVQKMRMEGAISVFSQILGHGSMKVQAAVAWALSEFCDKDEESQNECAETGGIRLLVYLLAHEMEDFSKTAKSGLATVVKSTMEKPKASKPGTETSFRGSGRVHPVSSTSHSNEAWNGPGENTRTDSFPSSLRTISKNQRDNEDPETKLRLKVQVTRALWKLAQNNIKNSKFITDTRALLCFAKLIETGKEDVQFNSIMAVVAITQSAEKSSEIRKAAFKAKAPAAVAVVEQLIRVIKSGEPELQEPCLISIGCLARTFPASILHILEPVVKALKADFRVAAEAAGALYKFTNSKNYHHIEHSKTILELNGAQLLLPWLTDPDAYTQKKALMLLCCLSVNVPDHSALAQAMVRTRLENMTRSPVVSQNSDLRAALSDAISKLELYQASIARPHNMVAPYE</sequence>
<evidence type="ECO:0000313" key="4">
    <source>
        <dbReference type="Proteomes" id="UP000822688"/>
    </source>
</evidence>
<dbReference type="InterPro" id="IPR000225">
    <property type="entry name" value="Armadillo"/>
</dbReference>
<feature type="region of interest" description="Disordered" evidence="1">
    <location>
        <begin position="315"/>
        <end position="364"/>
    </location>
</feature>
<comment type="caution">
    <text evidence="3">The sequence shown here is derived from an EMBL/GenBank/DDBJ whole genome shotgun (WGS) entry which is preliminary data.</text>
</comment>
<dbReference type="CDD" id="cd21037">
    <property type="entry name" value="MLKL_NTD"/>
    <property type="match status" value="1"/>
</dbReference>
<evidence type="ECO:0000256" key="1">
    <source>
        <dbReference type="SAM" id="MobiDB-lite"/>
    </source>
</evidence>
<dbReference type="EMBL" id="CM026421">
    <property type="protein sequence ID" value="KAG0591705.1"/>
    <property type="molecule type" value="Genomic_DNA"/>
</dbReference>
<dbReference type="Pfam" id="PF25055">
    <property type="entry name" value="DUF7792"/>
    <property type="match status" value="1"/>
</dbReference>
<gene>
    <name evidence="3" type="ORF">KC19_1G194700</name>
</gene>
<dbReference type="GO" id="GO:0007166">
    <property type="term" value="P:cell surface receptor signaling pathway"/>
    <property type="evidence" value="ECO:0007669"/>
    <property type="project" value="InterPro"/>
</dbReference>
<proteinExistence type="predicted"/>
<feature type="domain" description="DUF7792" evidence="2">
    <location>
        <begin position="17"/>
        <end position="137"/>
    </location>
</feature>
<dbReference type="InterPro" id="IPR036537">
    <property type="entry name" value="Adaptor_Cbl_N_dom_sf"/>
</dbReference>
<dbReference type="OrthoDB" id="7537227at2759"/>
<dbReference type="Pfam" id="PF00514">
    <property type="entry name" value="Arm"/>
    <property type="match status" value="1"/>
</dbReference>